<dbReference type="InterPro" id="IPR000719">
    <property type="entry name" value="Prot_kinase_dom"/>
</dbReference>
<dbReference type="InterPro" id="IPR008271">
    <property type="entry name" value="Ser/Thr_kinase_AS"/>
</dbReference>
<dbReference type="AlphaFoldDB" id="A0A1D1UJP7"/>
<comment type="similarity">
    <text evidence="1">Belongs to the protein kinase superfamily. CMGC Ser/Thr protein kinase family. MNB/DYRK subfamily.</text>
</comment>
<gene>
    <name evidence="11" type="primary">RvY_01388-1</name>
    <name evidence="11" type="synonym">RvY_01388.1</name>
    <name evidence="11" type="ORF">RvY_01388</name>
</gene>
<dbReference type="PROSITE" id="PS50011">
    <property type="entry name" value="PROTEIN_KINASE_DOM"/>
    <property type="match status" value="1"/>
</dbReference>
<evidence type="ECO:0000256" key="9">
    <source>
        <dbReference type="SAM" id="MobiDB-lite"/>
    </source>
</evidence>
<dbReference type="PROSITE" id="PS00108">
    <property type="entry name" value="PROTEIN_KINASE_ST"/>
    <property type="match status" value="1"/>
</dbReference>
<feature type="region of interest" description="Disordered" evidence="9">
    <location>
        <begin position="474"/>
        <end position="495"/>
    </location>
</feature>
<dbReference type="Gene3D" id="3.30.200.20">
    <property type="entry name" value="Phosphorylase Kinase, domain 1"/>
    <property type="match status" value="1"/>
</dbReference>
<dbReference type="SMART" id="SM00220">
    <property type="entry name" value="S_TKc"/>
    <property type="match status" value="1"/>
</dbReference>
<feature type="region of interest" description="Disordered" evidence="9">
    <location>
        <begin position="1"/>
        <end position="27"/>
    </location>
</feature>
<dbReference type="GO" id="GO:0004674">
    <property type="term" value="F:protein serine/threonine kinase activity"/>
    <property type="evidence" value="ECO:0007669"/>
    <property type="project" value="UniProtKB-KW"/>
</dbReference>
<dbReference type="EMBL" id="BDGG01000001">
    <property type="protein sequence ID" value="GAU88750.1"/>
    <property type="molecule type" value="Genomic_DNA"/>
</dbReference>
<dbReference type="PROSITE" id="PS00107">
    <property type="entry name" value="PROTEIN_KINASE_ATP"/>
    <property type="match status" value="1"/>
</dbReference>
<accession>A0A1D1UJP7</accession>
<keyword evidence="12" id="KW-1185">Reference proteome</keyword>
<protein>
    <recommendedName>
        <fullName evidence="10">Protein kinase domain-containing protein</fullName>
    </recommendedName>
</protein>
<sequence>MNSGSHRFVLPTAISRTTPPSGSGPELGYHAQRNTLAAATAASASQIRENDDVYCYEIALITCQMKDCRQQNEAEEIENAAPKLDFIPNGNQGYTRYKIHLTEHEKFEIRPFQEVHFVGSRSKKIEPSPGSENNSGFDDEDGAYKAIMGDHLYYRYELISKLGAGVFGTVYKVLDHKLKRKVAVKILKNTPRFKKIGDDEIKILESLGQSLKYDQTGEGRMTHLIESFTFRHHSCLVFDLCAMNVYTLIKTNNHNGLSLPVVRKFALGLLRFLNFIHSKSIIHCDLKPENILLKSPTRTGLQVCDFNISCHEQLQVYAYIQSRFYRAPEVILQPYGSKYKRAIDMWSFGCVIAEFYLGKPLFPGTSGKDQLAVILEGLGYPSPQFVNLCADSKRGDYFPDGIPFYCQSATEGGYADSSKKHFRLPPGGKPVAQMLKSGGPKFVDFVLKALAWDPEERMTAEEAMNHPWIITSLSVDSGNRESPSDLSRHRFQRQG</sequence>
<dbReference type="STRING" id="947166.A0A1D1UJP7"/>
<evidence type="ECO:0000256" key="4">
    <source>
        <dbReference type="ARBA" id="ARBA00022741"/>
    </source>
</evidence>
<dbReference type="PANTHER" id="PTHR24058:SF22">
    <property type="entry name" value="DUAL SPECIFICITY TYROSINE-PHOSPHORYLATION-REGULATED KINASE 4"/>
    <property type="match status" value="1"/>
</dbReference>
<feature type="compositionally biased region" description="Basic and acidic residues" evidence="9">
    <location>
        <begin position="478"/>
        <end position="488"/>
    </location>
</feature>
<evidence type="ECO:0000313" key="11">
    <source>
        <dbReference type="EMBL" id="GAU88750.1"/>
    </source>
</evidence>
<proteinExistence type="inferred from homology"/>
<evidence type="ECO:0000256" key="3">
    <source>
        <dbReference type="ARBA" id="ARBA00022679"/>
    </source>
</evidence>
<dbReference type="GO" id="GO:0005856">
    <property type="term" value="C:cytoskeleton"/>
    <property type="evidence" value="ECO:0007669"/>
    <property type="project" value="TreeGrafter"/>
</dbReference>
<dbReference type="Pfam" id="PF00069">
    <property type="entry name" value="Pkinase"/>
    <property type="match status" value="1"/>
</dbReference>
<dbReference type="Gene3D" id="1.10.510.10">
    <property type="entry name" value="Transferase(Phosphotransferase) domain 1"/>
    <property type="match status" value="1"/>
</dbReference>
<dbReference type="GO" id="GO:0005524">
    <property type="term" value="F:ATP binding"/>
    <property type="evidence" value="ECO:0007669"/>
    <property type="project" value="UniProtKB-UniRule"/>
</dbReference>
<dbReference type="SUPFAM" id="SSF56112">
    <property type="entry name" value="Protein kinase-like (PK-like)"/>
    <property type="match status" value="1"/>
</dbReference>
<dbReference type="OrthoDB" id="9332038at2759"/>
<dbReference type="GO" id="GO:0005737">
    <property type="term" value="C:cytoplasm"/>
    <property type="evidence" value="ECO:0007669"/>
    <property type="project" value="TreeGrafter"/>
</dbReference>
<name>A0A1D1UJP7_RAMVA</name>
<comment type="caution">
    <text evidence="11">The sequence shown here is derived from an EMBL/GenBank/DDBJ whole genome shotgun (WGS) entry which is preliminary data.</text>
</comment>
<evidence type="ECO:0000256" key="7">
    <source>
        <dbReference type="PROSITE-ProRule" id="PRU10141"/>
    </source>
</evidence>
<reference evidence="11 12" key="1">
    <citation type="journal article" date="2016" name="Nat. Commun.">
        <title>Extremotolerant tardigrade genome and improved radiotolerance of human cultured cells by tardigrade-unique protein.</title>
        <authorList>
            <person name="Hashimoto T."/>
            <person name="Horikawa D.D."/>
            <person name="Saito Y."/>
            <person name="Kuwahara H."/>
            <person name="Kozuka-Hata H."/>
            <person name="Shin-I T."/>
            <person name="Minakuchi Y."/>
            <person name="Ohishi K."/>
            <person name="Motoyama A."/>
            <person name="Aizu T."/>
            <person name="Enomoto A."/>
            <person name="Kondo K."/>
            <person name="Tanaka S."/>
            <person name="Hara Y."/>
            <person name="Koshikawa S."/>
            <person name="Sagara H."/>
            <person name="Miura T."/>
            <person name="Yokobori S."/>
            <person name="Miyagawa K."/>
            <person name="Suzuki Y."/>
            <person name="Kubo T."/>
            <person name="Oyama M."/>
            <person name="Kohara Y."/>
            <person name="Fujiyama A."/>
            <person name="Arakawa K."/>
            <person name="Katayama T."/>
            <person name="Toyoda A."/>
            <person name="Kunieda T."/>
        </authorList>
    </citation>
    <scope>NUCLEOTIDE SEQUENCE [LARGE SCALE GENOMIC DNA]</scope>
    <source>
        <strain evidence="11 12">YOKOZUNA-1</strain>
    </source>
</reference>
<evidence type="ECO:0000256" key="2">
    <source>
        <dbReference type="ARBA" id="ARBA00022527"/>
    </source>
</evidence>
<feature type="domain" description="Protein kinase" evidence="10">
    <location>
        <begin position="156"/>
        <end position="469"/>
    </location>
</feature>
<evidence type="ECO:0000256" key="6">
    <source>
        <dbReference type="ARBA" id="ARBA00022840"/>
    </source>
</evidence>
<dbReference type="InterPro" id="IPR011009">
    <property type="entry name" value="Kinase-like_dom_sf"/>
</dbReference>
<dbReference type="InterPro" id="IPR050494">
    <property type="entry name" value="Ser_Thr_dual-spec_kinase"/>
</dbReference>
<evidence type="ECO:0000256" key="8">
    <source>
        <dbReference type="RuleBase" id="RU000304"/>
    </source>
</evidence>
<evidence type="ECO:0000256" key="1">
    <source>
        <dbReference type="ARBA" id="ARBA00008867"/>
    </source>
</evidence>
<evidence type="ECO:0000313" key="12">
    <source>
        <dbReference type="Proteomes" id="UP000186922"/>
    </source>
</evidence>
<keyword evidence="2 8" id="KW-0723">Serine/threonine-protein kinase</keyword>
<feature type="binding site" evidence="7">
    <location>
        <position position="185"/>
    </location>
    <ligand>
        <name>ATP</name>
        <dbReference type="ChEBI" id="CHEBI:30616"/>
    </ligand>
</feature>
<keyword evidence="3" id="KW-0808">Transferase</keyword>
<keyword evidence="5" id="KW-0418">Kinase</keyword>
<dbReference type="PANTHER" id="PTHR24058">
    <property type="entry name" value="DUAL SPECIFICITY PROTEIN KINASE"/>
    <property type="match status" value="1"/>
</dbReference>
<keyword evidence="4 7" id="KW-0547">Nucleotide-binding</keyword>
<keyword evidence="6 7" id="KW-0067">ATP-binding</keyword>
<dbReference type="InterPro" id="IPR017441">
    <property type="entry name" value="Protein_kinase_ATP_BS"/>
</dbReference>
<evidence type="ECO:0000256" key="5">
    <source>
        <dbReference type="ARBA" id="ARBA00022777"/>
    </source>
</evidence>
<dbReference type="Proteomes" id="UP000186922">
    <property type="component" value="Unassembled WGS sequence"/>
</dbReference>
<organism evidence="11 12">
    <name type="scientific">Ramazzottius varieornatus</name>
    <name type="common">Water bear</name>
    <name type="synonym">Tardigrade</name>
    <dbReference type="NCBI Taxonomy" id="947166"/>
    <lineage>
        <taxon>Eukaryota</taxon>
        <taxon>Metazoa</taxon>
        <taxon>Ecdysozoa</taxon>
        <taxon>Tardigrada</taxon>
        <taxon>Eutardigrada</taxon>
        <taxon>Parachela</taxon>
        <taxon>Hypsibioidea</taxon>
        <taxon>Ramazzottiidae</taxon>
        <taxon>Ramazzottius</taxon>
    </lineage>
</organism>
<evidence type="ECO:0000259" key="10">
    <source>
        <dbReference type="PROSITE" id="PS50011"/>
    </source>
</evidence>